<dbReference type="InterPro" id="IPR014144">
    <property type="entry name" value="LigD_PE_domain"/>
</dbReference>
<comment type="caution">
    <text evidence="2">The sequence shown here is derived from an EMBL/GenBank/DDBJ whole genome shotgun (WGS) entry which is preliminary data.</text>
</comment>
<dbReference type="Proteomes" id="UP001597114">
    <property type="component" value="Unassembled WGS sequence"/>
</dbReference>
<evidence type="ECO:0000313" key="2">
    <source>
        <dbReference type="EMBL" id="MFD1523842.1"/>
    </source>
</evidence>
<gene>
    <name evidence="2" type="ORF">ACFSJD_40595</name>
</gene>
<dbReference type="PANTHER" id="PTHR39465:SF1">
    <property type="entry name" value="DNA LIGASE D 3'-PHOSPHOESTERASE DOMAIN-CONTAINING PROTEIN"/>
    <property type="match status" value="1"/>
</dbReference>
<evidence type="ECO:0000313" key="3">
    <source>
        <dbReference type="Proteomes" id="UP001597114"/>
    </source>
</evidence>
<dbReference type="Pfam" id="PF13298">
    <property type="entry name" value="LigD_N"/>
    <property type="match status" value="1"/>
</dbReference>
<reference evidence="3" key="1">
    <citation type="journal article" date="2019" name="Int. J. Syst. Evol. Microbiol.">
        <title>The Global Catalogue of Microorganisms (GCM) 10K type strain sequencing project: providing services to taxonomists for standard genome sequencing and annotation.</title>
        <authorList>
            <consortium name="The Broad Institute Genomics Platform"/>
            <consortium name="The Broad Institute Genome Sequencing Center for Infectious Disease"/>
            <person name="Wu L."/>
            <person name="Ma J."/>
        </authorList>
    </citation>
    <scope>NUCLEOTIDE SEQUENCE [LARGE SCALE GENOMIC DNA]</scope>
    <source>
        <strain evidence="3">CCM 7043</strain>
    </source>
</reference>
<organism evidence="2 3">
    <name type="scientific">Pseudonocardia yunnanensis</name>
    <dbReference type="NCBI Taxonomy" id="58107"/>
    <lineage>
        <taxon>Bacteria</taxon>
        <taxon>Bacillati</taxon>
        <taxon>Actinomycetota</taxon>
        <taxon>Actinomycetes</taxon>
        <taxon>Pseudonocardiales</taxon>
        <taxon>Pseudonocardiaceae</taxon>
        <taxon>Pseudonocardia</taxon>
    </lineage>
</organism>
<dbReference type="RefSeq" id="WP_344725457.1">
    <property type="nucleotide sequence ID" value="NZ_BAAAUS010000032.1"/>
</dbReference>
<protein>
    <submittedName>
        <fullName evidence="2">DNA polymerase ligase N-terminal domain-containing protein</fullName>
    </submittedName>
</protein>
<name>A0ABW4FAP1_9PSEU</name>
<evidence type="ECO:0000259" key="1">
    <source>
        <dbReference type="Pfam" id="PF13298"/>
    </source>
</evidence>
<feature type="domain" description="DNA ligase D 3'-phosphoesterase" evidence="1">
    <location>
        <begin position="19"/>
        <end position="110"/>
    </location>
</feature>
<accession>A0ABW4FAP1</accession>
<proteinExistence type="predicted"/>
<dbReference type="EMBL" id="JBHUCO010000071">
    <property type="protein sequence ID" value="MFD1523842.1"/>
    <property type="molecule type" value="Genomic_DNA"/>
</dbReference>
<sequence length="123" mass="14623">MADLRVVTGEHRRPAFVLHEHRQPRHHFDLRLEEDGVLRSWAVPRGLPEVPGEKRLAVAVPDHELEHLTYEDEDKSIADIGWWEEHDRSERRILLTLHGRHDDRRYALIRTSQGWLLHRLADQ</sequence>
<dbReference type="PANTHER" id="PTHR39465">
    <property type="entry name" value="DNA LIGASE D, 3'-PHOSPHOESTERASE DOMAIN"/>
    <property type="match status" value="1"/>
</dbReference>
<dbReference type="GO" id="GO:0016874">
    <property type="term" value="F:ligase activity"/>
    <property type="evidence" value="ECO:0007669"/>
    <property type="project" value="UniProtKB-KW"/>
</dbReference>
<keyword evidence="3" id="KW-1185">Reference proteome</keyword>
<keyword evidence="2" id="KW-0436">Ligase</keyword>